<dbReference type="InterPro" id="IPR048366">
    <property type="entry name" value="TNP-like_GBD"/>
</dbReference>
<proteinExistence type="predicted"/>
<sequence>MARGLIYPWKQPIFYNFDTQMTEELLKKIILELFDIGYNVVAVTSDMGPTNIGLWRELHISMEQTSFPNSRTSKNIYVFADILHLIKLARNHFIDKGFVLPNEKLVGINILKELLKLNSNNDFKLGYKLTELHSMVEGASRMNVRLAVQVFQMVWQRK</sequence>
<dbReference type="EMBL" id="CARXXK010000002">
    <property type="protein sequence ID" value="CAI6352569.1"/>
    <property type="molecule type" value="Genomic_DNA"/>
</dbReference>
<dbReference type="Pfam" id="PF21787">
    <property type="entry name" value="TNP-like_RNaseH_N"/>
    <property type="match status" value="1"/>
</dbReference>
<evidence type="ECO:0000313" key="3">
    <source>
        <dbReference type="EMBL" id="CAI6352569.1"/>
    </source>
</evidence>
<comment type="caution">
    <text evidence="3">The sequence shown here is derived from an EMBL/GenBank/DDBJ whole genome shotgun (WGS) entry which is preliminary data.</text>
</comment>
<name>A0AAV0W9V4_9HEMI</name>
<dbReference type="InterPro" id="IPR048365">
    <property type="entry name" value="TNP-like_RNaseH_N"/>
</dbReference>
<dbReference type="AlphaFoldDB" id="A0AAV0W9V4"/>
<keyword evidence="4" id="KW-1185">Reference proteome</keyword>
<feature type="domain" description="Transposable element P transposase-like RNase H" evidence="1">
    <location>
        <begin position="1"/>
        <end position="58"/>
    </location>
</feature>
<evidence type="ECO:0000313" key="4">
    <source>
        <dbReference type="Proteomes" id="UP001160148"/>
    </source>
</evidence>
<evidence type="ECO:0000259" key="1">
    <source>
        <dbReference type="Pfam" id="PF21787"/>
    </source>
</evidence>
<organism evidence="3 4">
    <name type="scientific">Macrosiphum euphorbiae</name>
    <name type="common">potato aphid</name>
    <dbReference type="NCBI Taxonomy" id="13131"/>
    <lineage>
        <taxon>Eukaryota</taxon>
        <taxon>Metazoa</taxon>
        <taxon>Ecdysozoa</taxon>
        <taxon>Arthropoda</taxon>
        <taxon>Hexapoda</taxon>
        <taxon>Insecta</taxon>
        <taxon>Pterygota</taxon>
        <taxon>Neoptera</taxon>
        <taxon>Paraneoptera</taxon>
        <taxon>Hemiptera</taxon>
        <taxon>Sternorrhyncha</taxon>
        <taxon>Aphidomorpha</taxon>
        <taxon>Aphidoidea</taxon>
        <taxon>Aphididae</taxon>
        <taxon>Macrosiphini</taxon>
        <taxon>Macrosiphum</taxon>
    </lineage>
</organism>
<reference evidence="3 4" key="1">
    <citation type="submission" date="2023-01" db="EMBL/GenBank/DDBJ databases">
        <authorList>
            <person name="Whitehead M."/>
        </authorList>
    </citation>
    <scope>NUCLEOTIDE SEQUENCE [LARGE SCALE GENOMIC DNA]</scope>
</reference>
<evidence type="ECO:0000259" key="2">
    <source>
        <dbReference type="Pfam" id="PF21788"/>
    </source>
</evidence>
<protein>
    <recommendedName>
        <fullName evidence="5">Transposable element P transposase</fullName>
    </recommendedName>
</protein>
<accession>A0AAV0W9V4</accession>
<dbReference type="Proteomes" id="UP001160148">
    <property type="component" value="Unassembled WGS sequence"/>
</dbReference>
<feature type="domain" description="Transposable element P transposase-like GTP-binding insertion" evidence="2">
    <location>
        <begin position="84"/>
        <end position="151"/>
    </location>
</feature>
<evidence type="ECO:0008006" key="5">
    <source>
        <dbReference type="Google" id="ProtNLM"/>
    </source>
</evidence>
<dbReference type="Pfam" id="PF21788">
    <property type="entry name" value="TNP-like_GBD"/>
    <property type="match status" value="1"/>
</dbReference>
<gene>
    <name evidence="3" type="ORF">MEUPH1_LOCUS8793</name>
</gene>